<dbReference type="eggNOG" id="COG3088">
    <property type="taxonomic scope" value="Bacteria"/>
</dbReference>
<keyword evidence="1" id="KW-0472">Membrane</keyword>
<evidence type="ECO:0000313" key="2">
    <source>
        <dbReference type="EMBL" id="GAF02348.1"/>
    </source>
</evidence>
<evidence type="ECO:0000256" key="1">
    <source>
        <dbReference type="SAM" id="Phobius"/>
    </source>
</evidence>
<evidence type="ECO:0000313" key="3">
    <source>
        <dbReference type="Proteomes" id="UP000019402"/>
    </source>
</evidence>
<protein>
    <recommendedName>
        <fullName evidence="4">Oxygen tolerance</fullName>
    </recommendedName>
</protein>
<dbReference type="AlphaFoldDB" id="W7Y448"/>
<keyword evidence="3" id="KW-1185">Reference proteome</keyword>
<dbReference type="Proteomes" id="UP000019402">
    <property type="component" value="Unassembled WGS sequence"/>
</dbReference>
<sequence>MKGLTLVITIKRFCLRILMVASLWVLLGYNAISQQVSVTATLDSAMILIGGQMDLKLEVSQPAGLLVNFPHLTDTITKNIEIVEKGQVDSLKLDNDRLVLSQLFRITSFDSGLHYIPPIEFEVIQNEVRNVAASNALSLMVVNPFKEVDPEKGVTDIKGPHGAPFKIEEILDLIYLYGGIALALGLLIWLFIYLRKKRNGEGRTFIKAKPKEPAHIIALRELDKIKDAKLWEHHKVKEFYTQVSNIIRAYIEHRYDQPAMELTSIEIFNAIKYLDIDKKSMEQLRQVLELADLVKFAKFDPLADENALTLMNAYFFVNQTKKEEMKTLEEVKETMLENNAEENSSDKK</sequence>
<comment type="caution">
    <text evidence="2">The sequence shown here is derived from an EMBL/GenBank/DDBJ whole genome shotgun (WGS) entry which is preliminary data.</text>
</comment>
<feature type="transmembrane region" description="Helical" evidence="1">
    <location>
        <begin position="174"/>
        <end position="194"/>
    </location>
</feature>
<reference evidence="2 3" key="1">
    <citation type="journal article" date="2014" name="Genome Announc.">
        <title>Draft Genome Sequence of Cytophaga fermentans JCM 21142T, a Facultative Anaerobe Isolated from Marine Mud.</title>
        <authorList>
            <person name="Starns D."/>
            <person name="Oshima K."/>
            <person name="Suda W."/>
            <person name="Iino T."/>
            <person name="Yuki M."/>
            <person name="Inoue J."/>
            <person name="Kitamura K."/>
            <person name="Iida T."/>
            <person name="Darby A."/>
            <person name="Hattori M."/>
            <person name="Ohkuma M."/>
        </authorList>
    </citation>
    <scope>NUCLEOTIDE SEQUENCE [LARGE SCALE GENOMIC DNA]</scope>
    <source>
        <strain evidence="2 3">JCM 21142</strain>
    </source>
</reference>
<keyword evidence="1" id="KW-0812">Transmembrane</keyword>
<proteinExistence type="predicted"/>
<name>W7Y448_9BACT</name>
<dbReference type="EMBL" id="BAMD01000008">
    <property type="protein sequence ID" value="GAF02348.1"/>
    <property type="molecule type" value="Genomic_DNA"/>
</dbReference>
<organism evidence="2 3">
    <name type="scientific">Saccharicrinis fermentans DSM 9555 = JCM 21142</name>
    <dbReference type="NCBI Taxonomy" id="869213"/>
    <lineage>
        <taxon>Bacteria</taxon>
        <taxon>Pseudomonadati</taxon>
        <taxon>Bacteroidota</taxon>
        <taxon>Bacteroidia</taxon>
        <taxon>Marinilabiliales</taxon>
        <taxon>Marinilabiliaceae</taxon>
        <taxon>Saccharicrinis</taxon>
    </lineage>
</organism>
<dbReference type="RefSeq" id="WP_235208031.1">
    <property type="nucleotide sequence ID" value="NZ_BAMD01000008.1"/>
</dbReference>
<gene>
    <name evidence="2" type="ORF">JCM21142_3982</name>
</gene>
<dbReference type="STRING" id="869213.GCA_000517085_01222"/>
<accession>W7Y448</accession>
<evidence type="ECO:0008006" key="4">
    <source>
        <dbReference type="Google" id="ProtNLM"/>
    </source>
</evidence>
<keyword evidence="1" id="KW-1133">Transmembrane helix</keyword>